<feature type="non-terminal residue" evidence="1">
    <location>
        <position position="1"/>
    </location>
</feature>
<dbReference type="Proteomes" id="UP000681967">
    <property type="component" value="Unassembled WGS sequence"/>
</dbReference>
<proteinExistence type="predicted"/>
<sequence>MREKFLDILLDFTHNENLPVRNNAIRIAKSLHEKEEFKQSIERHALKFLKHLTAGQPPEALFADDKKVSTIPSDVWTEDSIRLCLPLYLSLMPSNHYLIQP</sequence>
<reference evidence="1" key="1">
    <citation type="submission" date="2021-02" db="EMBL/GenBank/DDBJ databases">
        <authorList>
            <person name="Nowell W R."/>
        </authorList>
    </citation>
    <scope>NUCLEOTIDE SEQUENCE</scope>
</reference>
<evidence type="ECO:0000313" key="1">
    <source>
        <dbReference type="EMBL" id="CAF5152820.1"/>
    </source>
</evidence>
<accession>A0A8S3G7E0</accession>
<dbReference type="PANTHER" id="PTHR15245">
    <property type="entry name" value="SYMPLEKIN-RELATED"/>
    <property type="match status" value="1"/>
</dbReference>
<organism evidence="1 2">
    <name type="scientific">Rotaria magnacalcarata</name>
    <dbReference type="NCBI Taxonomy" id="392030"/>
    <lineage>
        <taxon>Eukaryota</taxon>
        <taxon>Metazoa</taxon>
        <taxon>Spiralia</taxon>
        <taxon>Gnathifera</taxon>
        <taxon>Rotifera</taxon>
        <taxon>Eurotatoria</taxon>
        <taxon>Bdelloidea</taxon>
        <taxon>Philodinida</taxon>
        <taxon>Philodinidae</taxon>
        <taxon>Rotaria</taxon>
    </lineage>
</organism>
<dbReference type="InterPro" id="IPR021850">
    <property type="entry name" value="Symplekin/Pta1"/>
</dbReference>
<dbReference type="EMBL" id="CAJOBH010259001">
    <property type="protein sequence ID" value="CAF5152820.1"/>
    <property type="molecule type" value="Genomic_DNA"/>
</dbReference>
<dbReference type="PANTHER" id="PTHR15245:SF20">
    <property type="entry name" value="SYMPLEKIN"/>
    <property type="match status" value="1"/>
</dbReference>
<dbReference type="AlphaFoldDB" id="A0A8S3G7E0"/>
<protein>
    <submittedName>
        <fullName evidence="1">Uncharacterized protein</fullName>
    </submittedName>
</protein>
<dbReference type="GO" id="GO:0005847">
    <property type="term" value="C:mRNA cleavage and polyadenylation specificity factor complex"/>
    <property type="evidence" value="ECO:0007669"/>
    <property type="project" value="TreeGrafter"/>
</dbReference>
<comment type="caution">
    <text evidence="1">The sequence shown here is derived from an EMBL/GenBank/DDBJ whole genome shotgun (WGS) entry which is preliminary data.</text>
</comment>
<gene>
    <name evidence="1" type="ORF">BYL167_LOCUS72666</name>
</gene>
<name>A0A8S3G7E0_9BILA</name>
<evidence type="ECO:0000313" key="2">
    <source>
        <dbReference type="Proteomes" id="UP000681967"/>
    </source>
</evidence>